<keyword evidence="1" id="KW-0472">Membrane</keyword>
<reference evidence="2 3" key="1">
    <citation type="submission" date="2019-12" db="EMBL/GenBank/DDBJ databases">
        <title>Microbes associate with the intestines of laboratory mice.</title>
        <authorList>
            <person name="Navarre W."/>
            <person name="Wong E."/>
        </authorList>
    </citation>
    <scope>NUCLEOTIDE SEQUENCE [LARGE SCALE GENOMIC DNA]</scope>
    <source>
        <strain evidence="2 3">NM82_D38</strain>
    </source>
</reference>
<sequence>MTSNKSHGPAPSQLSQTNWRGITASSSLLFQEWDKLFDSLSNICESLTKPLTDFHSKSQRLFHYLEQINKSEELPDLDVFLGTSKLQKDISQLFQKVADIDKQLSQIGLDQAKIFHSLESSIVKSLKPFSNTNSLLNTIVNRPIKLLNTPRTEELLFNLRRLEKCKAYFGKIDSKTPIREILKSLEGVPEEEYGNVLLSKFGRSKKRGNARRVKRQAKKIFNYILYLYSLYTFLAFLGIPLPASFPEFIEVIFQQPVQGIQQTKQNPPISKGFDKQLLVASSRKRKKRGHKYRRK</sequence>
<keyword evidence="1" id="KW-1133">Transmembrane helix</keyword>
<evidence type="ECO:0000313" key="2">
    <source>
        <dbReference type="EMBL" id="MVX57588.1"/>
    </source>
</evidence>
<name>A0A6L6YLG2_9BURK</name>
<comment type="caution">
    <text evidence="2">The sequence shown here is derived from an EMBL/GenBank/DDBJ whole genome shotgun (WGS) entry which is preliminary data.</text>
</comment>
<gene>
    <name evidence="2" type="ORF">E5987_10340</name>
</gene>
<feature type="transmembrane region" description="Helical" evidence="1">
    <location>
        <begin position="220"/>
        <end position="239"/>
    </location>
</feature>
<dbReference type="EMBL" id="WSRP01000037">
    <property type="protein sequence ID" value="MVX57588.1"/>
    <property type="molecule type" value="Genomic_DNA"/>
</dbReference>
<dbReference type="AlphaFoldDB" id="A0A6L6YLG2"/>
<keyword evidence="3" id="KW-1185">Reference proteome</keyword>
<dbReference type="Proteomes" id="UP000472580">
    <property type="component" value="Unassembled WGS sequence"/>
</dbReference>
<dbReference type="RefSeq" id="WP_160336007.1">
    <property type="nucleotide sequence ID" value="NZ_WSRP01000037.1"/>
</dbReference>
<protein>
    <submittedName>
        <fullName evidence="2">Uncharacterized protein</fullName>
    </submittedName>
</protein>
<accession>A0A6L6YLG2</accession>
<organism evidence="2 3">
    <name type="scientific">Parasutterella muris</name>
    <dbReference type="NCBI Taxonomy" id="2565572"/>
    <lineage>
        <taxon>Bacteria</taxon>
        <taxon>Pseudomonadati</taxon>
        <taxon>Pseudomonadota</taxon>
        <taxon>Betaproteobacteria</taxon>
        <taxon>Burkholderiales</taxon>
        <taxon>Sutterellaceae</taxon>
        <taxon>Parasutterella</taxon>
    </lineage>
</organism>
<keyword evidence="1" id="KW-0812">Transmembrane</keyword>
<proteinExistence type="predicted"/>
<evidence type="ECO:0000256" key="1">
    <source>
        <dbReference type="SAM" id="Phobius"/>
    </source>
</evidence>
<evidence type="ECO:0000313" key="3">
    <source>
        <dbReference type="Proteomes" id="UP000472580"/>
    </source>
</evidence>